<dbReference type="AlphaFoldDB" id="A0A1G7F840"/>
<evidence type="ECO:0000313" key="2">
    <source>
        <dbReference type="Proteomes" id="UP000198517"/>
    </source>
</evidence>
<gene>
    <name evidence="1" type="ORF">SAMN05421544_12018</name>
</gene>
<name>A0A1G7F840_9FLAO</name>
<evidence type="ECO:0000313" key="1">
    <source>
        <dbReference type="EMBL" id="SDE72014.1"/>
    </source>
</evidence>
<reference evidence="1 2" key="1">
    <citation type="submission" date="2016-10" db="EMBL/GenBank/DDBJ databases">
        <authorList>
            <person name="de Groot N.N."/>
        </authorList>
    </citation>
    <scope>NUCLEOTIDE SEQUENCE [LARGE SCALE GENOMIC DNA]</scope>
    <source>
        <strain evidence="1 2">DSM 24015</strain>
    </source>
</reference>
<dbReference type="RefSeq" id="WP_092737765.1">
    <property type="nucleotide sequence ID" value="NZ_FNAS01000020.1"/>
</dbReference>
<sequence length="143" mass="17155">MDNVFQLDILDTPKIEKTKMIKYGFRIYVKDWEWLKELVKYEIVKNENLEYNNSKAISEAVQLLMEKHGEIKPRKTNIRYRPGRRDSPNDVKVTSTYLSEPQVEYLKNYHFNTIFGKGNLEYSQMELFSELVNGLKEKYKDKF</sequence>
<proteinExistence type="predicted"/>
<organism evidence="1 2">
    <name type="scientific">Riemerella columbipharyngis</name>
    <dbReference type="NCBI Taxonomy" id="1071918"/>
    <lineage>
        <taxon>Bacteria</taxon>
        <taxon>Pseudomonadati</taxon>
        <taxon>Bacteroidota</taxon>
        <taxon>Flavobacteriia</taxon>
        <taxon>Flavobacteriales</taxon>
        <taxon>Weeksellaceae</taxon>
        <taxon>Riemerella</taxon>
    </lineage>
</organism>
<accession>A0A1G7F840</accession>
<dbReference type="Proteomes" id="UP000198517">
    <property type="component" value="Unassembled WGS sequence"/>
</dbReference>
<keyword evidence="2" id="KW-1185">Reference proteome</keyword>
<dbReference type="EMBL" id="FNAS01000020">
    <property type="protein sequence ID" value="SDE72014.1"/>
    <property type="molecule type" value="Genomic_DNA"/>
</dbReference>
<protein>
    <submittedName>
        <fullName evidence="1">Uncharacterized protein</fullName>
    </submittedName>
</protein>
<dbReference type="STRING" id="1071918.SAMN05421544_12018"/>